<keyword evidence="2" id="KW-1185">Reference proteome</keyword>
<protein>
    <submittedName>
        <fullName evidence="1">Uncharacterized protein</fullName>
    </submittedName>
</protein>
<proteinExistence type="predicted"/>
<dbReference type="Proteomes" id="UP000324832">
    <property type="component" value="Unassembled WGS sequence"/>
</dbReference>
<gene>
    <name evidence="1" type="ORF">LSINAPIS_LOCUS12807</name>
</gene>
<dbReference type="AlphaFoldDB" id="A0A5E4QZJ7"/>
<dbReference type="EMBL" id="FZQP02006210">
    <property type="protein sequence ID" value="VVD02637.1"/>
    <property type="molecule type" value="Genomic_DNA"/>
</dbReference>
<organism evidence="1 2">
    <name type="scientific">Leptidea sinapis</name>
    <dbReference type="NCBI Taxonomy" id="189913"/>
    <lineage>
        <taxon>Eukaryota</taxon>
        <taxon>Metazoa</taxon>
        <taxon>Ecdysozoa</taxon>
        <taxon>Arthropoda</taxon>
        <taxon>Hexapoda</taxon>
        <taxon>Insecta</taxon>
        <taxon>Pterygota</taxon>
        <taxon>Neoptera</taxon>
        <taxon>Endopterygota</taxon>
        <taxon>Lepidoptera</taxon>
        <taxon>Glossata</taxon>
        <taxon>Ditrysia</taxon>
        <taxon>Papilionoidea</taxon>
        <taxon>Pieridae</taxon>
        <taxon>Dismorphiinae</taxon>
        <taxon>Leptidea</taxon>
    </lineage>
</organism>
<evidence type="ECO:0000313" key="2">
    <source>
        <dbReference type="Proteomes" id="UP000324832"/>
    </source>
</evidence>
<sequence>MLPAPLAPIDSAKTRALTTIYAPRRQNTRKNKTAQNRMLEKPIKSNLSPFHPLPSIGKTLQSKVIVLDLNNDSRPFREVLQPLTPLSVDGYRNPEQRKSQTPQHLIRENTYDVIEPIYINPSKIKSITQKTDQQHVQKVSPKTRFKNAALQVAKLNAVADTGKLLCLRERETYSICYKDDNRLQKLPQSTPHQLNKLTEMFQSLDFRGRKDRMKKENNWF</sequence>
<accession>A0A5E4QZJ7</accession>
<reference evidence="1 2" key="1">
    <citation type="submission" date="2017-07" db="EMBL/GenBank/DDBJ databases">
        <authorList>
            <person name="Talla V."/>
            <person name="Backstrom N."/>
        </authorList>
    </citation>
    <scope>NUCLEOTIDE SEQUENCE [LARGE SCALE GENOMIC DNA]</scope>
</reference>
<evidence type="ECO:0000313" key="1">
    <source>
        <dbReference type="EMBL" id="VVD02637.1"/>
    </source>
</evidence>
<name>A0A5E4QZJ7_9NEOP</name>